<sequence length="111" mass="13893">MKRNKKKVKRDVLLLYFRRRRIRDALMKRWWELEAKRKELYKLVEYAKIQSRYCVNLDCHRIVGRYLSELEREEIRVTRLQTKYDLWASRLSYWVDLYETALNRQHPDDGI</sequence>
<dbReference type="RefSeq" id="WP_153112341.1">
    <property type="nucleotide sequence ID" value="NZ_VZAS01000004.1"/>
</dbReference>
<gene>
    <name evidence="1" type="ORF">F7D59_14585</name>
</gene>
<dbReference type="AlphaFoldDB" id="A0A646HEN8"/>
<dbReference type="EMBL" id="VZBQ01000151">
    <property type="protein sequence ID" value="MQN91045.1"/>
    <property type="molecule type" value="Genomic_DNA"/>
</dbReference>
<organism evidence="1 2">
    <name type="scientific">Segatella copri</name>
    <dbReference type="NCBI Taxonomy" id="165179"/>
    <lineage>
        <taxon>Bacteria</taxon>
        <taxon>Pseudomonadati</taxon>
        <taxon>Bacteroidota</taxon>
        <taxon>Bacteroidia</taxon>
        <taxon>Bacteroidales</taxon>
        <taxon>Prevotellaceae</taxon>
        <taxon>Segatella</taxon>
    </lineage>
</organism>
<accession>A0A646HEN8</accession>
<dbReference type="Proteomes" id="UP000420635">
    <property type="component" value="Unassembled WGS sequence"/>
</dbReference>
<proteinExistence type="predicted"/>
<name>A0A646HEN8_9BACT</name>
<evidence type="ECO:0000313" key="2">
    <source>
        <dbReference type="Proteomes" id="UP000420635"/>
    </source>
</evidence>
<evidence type="ECO:0000313" key="1">
    <source>
        <dbReference type="EMBL" id="MQN91045.1"/>
    </source>
</evidence>
<protein>
    <submittedName>
        <fullName evidence="1">Uncharacterized protein</fullName>
    </submittedName>
</protein>
<reference evidence="2" key="1">
    <citation type="submission" date="2019-09" db="EMBL/GenBank/DDBJ databases">
        <title>Distinct polysaccharide growth profiles of human intestinal Prevotella copri isolates.</title>
        <authorList>
            <person name="Fehlner-Peach H."/>
            <person name="Magnabosco C."/>
            <person name="Raghavan V."/>
            <person name="Scher J.U."/>
            <person name="Tett A."/>
            <person name="Cox L.M."/>
            <person name="Gottsegen C."/>
            <person name="Watters A."/>
            <person name="Wiltshire- Gordon J.D."/>
            <person name="Segata N."/>
            <person name="Bonneau R."/>
            <person name="Littman D.R."/>
        </authorList>
    </citation>
    <scope>NUCLEOTIDE SEQUENCE [LARGE SCALE GENOMIC DNA]</scope>
    <source>
        <strain evidence="2">iP54</strain>
    </source>
</reference>
<comment type="caution">
    <text evidence="1">The sequence shown here is derived from an EMBL/GenBank/DDBJ whole genome shotgun (WGS) entry which is preliminary data.</text>
</comment>